<dbReference type="Proteomes" id="UP000198901">
    <property type="component" value="Unassembled WGS sequence"/>
</dbReference>
<proteinExistence type="predicted"/>
<keyword evidence="1" id="KW-0812">Transmembrane</keyword>
<reference evidence="2 3" key="1">
    <citation type="submission" date="2016-10" db="EMBL/GenBank/DDBJ databases">
        <authorList>
            <person name="de Groot N.N."/>
        </authorList>
    </citation>
    <scope>NUCLEOTIDE SEQUENCE [LARGE SCALE GENOMIC DNA]</scope>
    <source>
        <strain evidence="2 3">DSM 21668</strain>
    </source>
</reference>
<accession>A0A1G9N8Q1</accession>
<protein>
    <submittedName>
        <fullName evidence="2">Uncharacterized protein</fullName>
    </submittedName>
</protein>
<dbReference type="EMBL" id="FNGS01000003">
    <property type="protein sequence ID" value="SDL82804.1"/>
    <property type="molecule type" value="Genomic_DNA"/>
</dbReference>
<evidence type="ECO:0000313" key="2">
    <source>
        <dbReference type="EMBL" id="SDL82804.1"/>
    </source>
</evidence>
<keyword evidence="3" id="KW-1185">Reference proteome</keyword>
<organism evidence="2 3">
    <name type="scientific">Siphonobacter aquaeclarae</name>
    <dbReference type="NCBI Taxonomy" id="563176"/>
    <lineage>
        <taxon>Bacteria</taxon>
        <taxon>Pseudomonadati</taxon>
        <taxon>Bacteroidota</taxon>
        <taxon>Cytophagia</taxon>
        <taxon>Cytophagales</taxon>
        <taxon>Cytophagaceae</taxon>
        <taxon>Siphonobacter</taxon>
    </lineage>
</organism>
<feature type="transmembrane region" description="Helical" evidence="1">
    <location>
        <begin position="25"/>
        <end position="45"/>
    </location>
</feature>
<name>A0A1G9N8Q1_9BACT</name>
<evidence type="ECO:0000313" key="3">
    <source>
        <dbReference type="Proteomes" id="UP000198901"/>
    </source>
</evidence>
<dbReference type="STRING" id="563176.SAMN04488090_1909"/>
<gene>
    <name evidence="2" type="ORF">SAMN04488090_1909</name>
</gene>
<sequence>MPGLFAFDLCYGQFYQKMKAQNPKLVSWVAVWAMIALVIVFKLVLDFRQTRQDKLKYKALYLAKSREADSLRLAQPTLHTFGTATEPKNAGL</sequence>
<keyword evidence="1" id="KW-1133">Transmembrane helix</keyword>
<evidence type="ECO:0000256" key="1">
    <source>
        <dbReference type="SAM" id="Phobius"/>
    </source>
</evidence>
<keyword evidence="1" id="KW-0472">Membrane</keyword>
<dbReference type="AlphaFoldDB" id="A0A1G9N8Q1"/>